<dbReference type="GO" id="GO:0046872">
    <property type="term" value="F:metal ion binding"/>
    <property type="evidence" value="ECO:0007669"/>
    <property type="project" value="UniProtKB-KW"/>
</dbReference>
<organism evidence="2">
    <name type="scientific">Pluralibacter gergoviae</name>
    <name type="common">Enterobacter gergoviae</name>
    <dbReference type="NCBI Taxonomy" id="61647"/>
    <lineage>
        <taxon>Bacteria</taxon>
        <taxon>Pseudomonadati</taxon>
        <taxon>Pseudomonadota</taxon>
        <taxon>Gammaproteobacteria</taxon>
        <taxon>Enterobacterales</taxon>
        <taxon>Enterobacteriaceae</taxon>
        <taxon>Pluralibacter</taxon>
    </lineage>
</organism>
<evidence type="ECO:0000313" key="2">
    <source>
        <dbReference type="EMBL" id="EML1470570.1"/>
    </source>
</evidence>
<sequence length="243" mass="26742">MTRLPPHHWQAPWTIFCDFDGTISDCDVTDRLLENFGRPGWEDLETRWLNGEIGSAACMAGQVALLDMSRSELEALLSTVRVDADFLRFTQLAARCGFPLHIVSDGLDYAIYWLLARAGIGGVPVIANLLEQVGERRWQLRSPWAYAACKGGSGVCKCAVMRQRAPGFSLLVGDGRSDFCLAHEASHVFARGSLLAECRRDNLPHTAVSNFREACAALEALTGLRGEPAPEAAFNPLRPWRLA</sequence>
<dbReference type="Pfam" id="PF12710">
    <property type="entry name" value="HAD"/>
    <property type="match status" value="1"/>
</dbReference>
<dbReference type="Gene3D" id="3.90.1470.20">
    <property type="match status" value="1"/>
</dbReference>
<dbReference type="Gene3D" id="3.40.50.1000">
    <property type="entry name" value="HAD superfamily/HAD-like"/>
    <property type="match status" value="1"/>
</dbReference>
<dbReference type="NCBIfam" id="TIGR01488">
    <property type="entry name" value="HAD-SF-IB"/>
    <property type="match status" value="1"/>
</dbReference>
<reference evidence="2" key="1">
    <citation type="submission" date="2024-02" db="EMBL/GenBank/DDBJ databases">
        <authorList>
            <consortium name="Clinical and Environmental Microbiology Branch: Whole genome sequencing antimicrobial resistance pathogens in the healthcare setting"/>
        </authorList>
    </citation>
    <scope>NUCLEOTIDE SEQUENCE</scope>
    <source>
        <strain evidence="2">2021DK-00143</strain>
    </source>
</reference>
<dbReference type="InterPro" id="IPR036412">
    <property type="entry name" value="HAD-like_sf"/>
</dbReference>
<name>A0AAI9DIW6_PLUGE</name>
<comment type="caution">
    <text evidence="2">The sequence shown here is derived from an EMBL/GenBank/DDBJ whole genome shotgun (WGS) entry which is preliminary data.</text>
</comment>
<evidence type="ECO:0000256" key="1">
    <source>
        <dbReference type="ARBA" id="ARBA00022723"/>
    </source>
</evidence>
<keyword evidence="1" id="KW-0479">Metal-binding</keyword>
<protein>
    <submittedName>
        <fullName evidence="2">HAD-IB family phosphatase</fullName>
    </submittedName>
</protein>
<dbReference type="InterPro" id="IPR023214">
    <property type="entry name" value="HAD_sf"/>
</dbReference>
<gene>
    <name evidence="2" type="ORF">QEG54_001264</name>
</gene>
<proteinExistence type="predicted"/>
<dbReference type="EMBL" id="ABLOKC030000005">
    <property type="protein sequence ID" value="EML1470570.1"/>
    <property type="molecule type" value="Genomic_DNA"/>
</dbReference>
<accession>A0AAI9DIW6</accession>
<dbReference type="SUPFAM" id="SSF56784">
    <property type="entry name" value="HAD-like"/>
    <property type="match status" value="1"/>
</dbReference>
<dbReference type="AlphaFoldDB" id="A0AAI9DIW6"/>